<evidence type="ECO:0000313" key="2">
    <source>
        <dbReference type="EMBL" id="RGR95256.1"/>
    </source>
</evidence>
<dbReference type="RefSeq" id="WP_118484653.1">
    <property type="nucleotide sequence ID" value="NZ_CAUELD010000201.1"/>
</dbReference>
<dbReference type="AlphaFoldDB" id="A0A412GKE7"/>
<dbReference type="Gene3D" id="3.40.630.30">
    <property type="match status" value="2"/>
</dbReference>
<dbReference type="GO" id="GO:0016747">
    <property type="term" value="F:acyltransferase activity, transferring groups other than amino-acyl groups"/>
    <property type="evidence" value="ECO:0007669"/>
    <property type="project" value="InterPro"/>
</dbReference>
<evidence type="ECO:0000313" key="3">
    <source>
        <dbReference type="Proteomes" id="UP000285864"/>
    </source>
</evidence>
<protein>
    <submittedName>
        <fullName evidence="2">GNAT family N-acetyltransferase</fullName>
    </submittedName>
</protein>
<gene>
    <name evidence="2" type="ORF">DWY20_09365</name>
</gene>
<sequence>MTDYILITSVTAEKLFGVFEESVRETCAKDYSAVQLDAWIARATPARWQQLLSGDLHFIAAVNQTSGELAGFASINPDGYLHSMFVRPGYQKKGVASFMLHALEDWVMRFQASDIYSEVSITALPFFLSQGFSIEREQTVVVNGVKMSNFLMRKPLICQPSETDYDELLCVWEEAVRSTHHFLSEEDIQYYKPLVRMIYLPGVDLYCFRNRERRIMAFMGLSNEMIEMLFVAPQEQGKGLGSRLIDFAIKEKGIYKIDVNEQNTIASRFYQHKGFKIVSRDAFDAAGKPYPVLHLEMK</sequence>
<feature type="domain" description="N-acetyltransferase" evidence="1">
    <location>
        <begin position="155"/>
        <end position="298"/>
    </location>
</feature>
<feature type="domain" description="N-acetyltransferase" evidence="1">
    <location>
        <begin position="18"/>
        <end position="157"/>
    </location>
</feature>
<name>A0A412GKE7_9BACT</name>
<accession>A0A412GKE7</accession>
<keyword evidence="3" id="KW-1185">Reference proteome</keyword>
<dbReference type="PROSITE" id="PS51186">
    <property type="entry name" value="GNAT"/>
    <property type="match status" value="2"/>
</dbReference>
<comment type="caution">
    <text evidence="2">The sequence shown here is derived from an EMBL/GenBank/DDBJ whole genome shotgun (WGS) entry which is preliminary data.</text>
</comment>
<dbReference type="InterPro" id="IPR052564">
    <property type="entry name" value="N-acetyltrans/Recomb-assoc"/>
</dbReference>
<dbReference type="Pfam" id="PF13508">
    <property type="entry name" value="Acetyltransf_7"/>
    <property type="match status" value="1"/>
</dbReference>
<dbReference type="InterPro" id="IPR016181">
    <property type="entry name" value="Acyl_CoA_acyltransferase"/>
</dbReference>
<dbReference type="SUPFAM" id="SSF55729">
    <property type="entry name" value="Acyl-CoA N-acyltransferases (Nat)"/>
    <property type="match status" value="2"/>
</dbReference>
<dbReference type="InterPro" id="IPR000182">
    <property type="entry name" value="GNAT_dom"/>
</dbReference>
<reference evidence="2 3" key="1">
    <citation type="submission" date="2018-08" db="EMBL/GenBank/DDBJ databases">
        <title>A genome reference for cultivated species of the human gut microbiota.</title>
        <authorList>
            <person name="Zou Y."/>
            <person name="Xue W."/>
            <person name="Luo G."/>
        </authorList>
    </citation>
    <scope>NUCLEOTIDE SEQUENCE [LARGE SCALE GENOMIC DNA]</scope>
    <source>
        <strain evidence="2 3">AF24-2</strain>
    </source>
</reference>
<dbReference type="PANTHER" id="PTHR43451">
    <property type="entry name" value="ACETYLTRANSFERASE (GNAT) FAMILY PROTEIN"/>
    <property type="match status" value="1"/>
</dbReference>
<dbReference type="PANTHER" id="PTHR43451:SF1">
    <property type="entry name" value="ACETYLTRANSFERASE"/>
    <property type="match status" value="1"/>
</dbReference>
<evidence type="ECO:0000259" key="1">
    <source>
        <dbReference type="PROSITE" id="PS51186"/>
    </source>
</evidence>
<dbReference type="CDD" id="cd04301">
    <property type="entry name" value="NAT_SF"/>
    <property type="match status" value="2"/>
</dbReference>
<keyword evidence="2" id="KW-0808">Transferase</keyword>
<dbReference type="EMBL" id="QRUU01000038">
    <property type="protein sequence ID" value="RGR95256.1"/>
    <property type="molecule type" value="Genomic_DNA"/>
</dbReference>
<dbReference type="Proteomes" id="UP000285864">
    <property type="component" value="Unassembled WGS sequence"/>
</dbReference>
<organism evidence="2 3">
    <name type="scientific">Phocaeicola coprocola</name>
    <dbReference type="NCBI Taxonomy" id="310298"/>
    <lineage>
        <taxon>Bacteria</taxon>
        <taxon>Pseudomonadati</taxon>
        <taxon>Bacteroidota</taxon>
        <taxon>Bacteroidia</taxon>
        <taxon>Bacteroidales</taxon>
        <taxon>Bacteroidaceae</taxon>
        <taxon>Phocaeicola</taxon>
    </lineage>
</organism>
<dbReference type="Pfam" id="PF13673">
    <property type="entry name" value="Acetyltransf_10"/>
    <property type="match status" value="1"/>
</dbReference>
<proteinExistence type="predicted"/>